<feature type="binding site" evidence="6">
    <location>
        <position position="58"/>
    </location>
    <ligand>
        <name>S-adenosyl-L-methionine</name>
        <dbReference type="ChEBI" id="CHEBI:59789"/>
    </ligand>
</feature>
<dbReference type="NCBIfam" id="TIGR01934">
    <property type="entry name" value="MenG_MenH_UbiE"/>
    <property type="match status" value="1"/>
</dbReference>
<dbReference type="NCBIfam" id="NF001243">
    <property type="entry name" value="PRK00216.1-4"/>
    <property type="match status" value="1"/>
</dbReference>
<dbReference type="InterPro" id="IPR023576">
    <property type="entry name" value="UbiE/COQ5_MeTrFase_CS"/>
</dbReference>
<comment type="pathway">
    <text evidence="6">Quinol/quinone metabolism; menaquinone biosynthesis; menaquinol from 1,4-dihydroxy-2-naphthoate: step 2/2.</text>
</comment>
<dbReference type="Pfam" id="PF01209">
    <property type="entry name" value="Ubie_methyltran"/>
    <property type="match status" value="1"/>
</dbReference>
<protein>
    <recommendedName>
        <fullName evidence="6">Demethylmenaquinone methyltransferase</fullName>
        <ecNumber evidence="6">2.1.1.163</ecNumber>
    </recommendedName>
</protein>
<dbReference type="GO" id="GO:0043770">
    <property type="term" value="F:demethylmenaquinone methyltransferase activity"/>
    <property type="evidence" value="ECO:0007669"/>
    <property type="project" value="UniProtKB-UniRule"/>
</dbReference>
<keyword evidence="8" id="KW-1185">Reference proteome</keyword>
<dbReference type="InterPro" id="IPR029063">
    <property type="entry name" value="SAM-dependent_MTases_sf"/>
</dbReference>
<dbReference type="FunFam" id="3.40.50.150:FF:000086">
    <property type="entry name" value="Demethylmenaquinone methyltransferase"/>
    <property type="match status" value="1"/>
</dbReference>
<evidence type="ECO:0000313" key="8">
    <source>
        <dbReference type="Proteomes" id="UP000752012"/>
    </source>
</evidence>
<evidence type="ECO:0000256" key="5">
    <source>
        <dbReference type="ARBA" id="ARBA00059758"/>
    </source>
</evidence>
<dbReference type="PROSITE" id="PS01184">
    <property type="entry name" value="UBIE_2"/>
    <property type="match status" value="1"/>
</dbReference>
<dbReference type="Proteomes" id="UP000752012">
    <property type="component" value="Unassembled WGS sequence"/>
</dbReference>
<evidence type="ECO:0000256" key="2">
    <source>
        <dbReference type="ARBA" id="ARBA00022603"/>
    </source>
</evidence>
<accession>A0A969TTZ5</accession>
<comment type="caution">
    <text evidence="7">The sequence shown here is derived from an EMBL/GenBank/DDBJ whole genome shotgun (WGS) entry which is preliminary data.</text>
</comment>
<dbReference type="AlphaFoldDB" id="A0A969TTZ5"/>
<dbReference type="PROSITE" id="PS01183">
    <property type="entry name" value="UBIE_1"/>
    <property type="match status" value="1"/>
</dbReference>
<evidence type="ECO:0000256" key="6">
    <source>
        <dbReference type="HAMAP-Rule" id="MF_01813"/>
    </source>
</evidence>
<dbReference type="InterPro" id="IPR004033">
    <property type="entry name" value="UbiE/COQ5_MeTrFase"/>
</dbReference>
<dbReference type="PANTHER" id="PTHR43591">
    <property type="entry name" value="METHYLTRANSFERASE"/>
    <property type="match status" value="1"/>
</dbReference>
<comment type="caution">
    <text evidence="6">Lacks conserved residue(s) required for the propagation of feature annotation.</text>
</comment>
<reference evidence="7 8" key="1">
    <citation type="submission" date="2020-03" db="EMBL/GenBank/DDBJ databases">
        <title>Assessment of the enzymatic potential of alkaline-tolerant lipase obtained from Bacillus luteus H11 (technogenic soil) for the bioremediation of saline soils contaminated with petroleum substances.</title>
        <authorList>
            <person name="Kalwasinska A."/>
        </authorList>
    </citation>
    <scope>NUCLEOTIDE SEQUENCE [LARGE SCALE GENOMIC DNA]</scope>
    <source>
        <strain evidence="7 8">H11</strain>
    </source>
</reference>
<feature type="binding site" evidence="6">
    <location>
        <begin position="104"/>
        <end position="105"/>
    </location>
    <ligand>
        <name>S-adenosyl-L-methionine</name>
        <dbReference type="ChEBI" id="CHEBI:59789"/>
    </ligand>
</feature>
<comment type="catalytic activity">
    <reaction evidence="6">
        <text>a 2-demethylmenaquinol + S-adenosyl-L-methionine = a menaquinol + S-adenosyl-L-homocysteine + H(+)</text>
        <dbReference type="Rhea" id="RHEA:42640"/>
        <dbReference type="Rhea" id="RHEA-COMP:9539"/>
        <dbReference type="Rhea" id="RHEA-COMP:9563"/>
        <dbReference type="ChEBI" id="CHEBI:15378"/>
        <dbReference type="ChEBI" id="CHEBI:18151"/>
        <dbReference type="ChEBI" id="CHEBI:55437"/>
        <dbReference type="ChEBI" id="CHEBI:57856"/>
        <dbReference type="ChEBI" id="CHEBI:59789"/>
        <dbReference type="EC" id="2.1.1.163"/>
    </reaction>
</comment>
<name>A0A969TTZ5_9BACI</name>
<organism evidence="7 8">
    <name type="scientific">Alkalicoccus luteus</name>
    <dbReference type="NCBI Taxonomy" id="1237094"/>
    <lineage>
        <taxon>Bacteria</taxon>
        <taxon>Bacillati</taxon>
        <taxon>Bacillota</taxon>
        <taxon>Bacilli</taxon>
        <taxon>Bacillales</taxon>
        <taxon>Bacillaceae</taxon>
        <taxon>Alkalicoccus</taxon>
    </lineage>
</organism>
<comment type="similarity">
    <text evidence="6">Belongs to the class I-like SAM-binding methyltransferase superfamily. MenG/UbiE family.</text>
</comment>
<dbReference type="HAMAP" id="MF_01813">
    <property type="entry name" value="MenG_UbiE_methyltr"/>
    <property type="match status" value="1"/>
</dbReference>
<evidence type="ECO:0000256" key="3">
    <source>
        <dbReference type="ARBA" id="ARBA00022679"/>
    </source>
</evidence>
<dbReference type="PROSITE" id="PS51608">
    <property type="entry name" value="SAM_MT_UBIE"/>
    <property type="match status" value="1"/>
</dbReference>
<dbReference type="PANTHER" id="PTHR43591:SF24">
    <property type="entry name" value="2-METHOXY-6-POLYPRENYL-1,4-BENZOQUINOL METHYLASE, MITOCHONDRIAL"/>
    <property type="match status" value="1"/>
</dbReference>
<dbReference type="Gene3D" id="3.40.50.150">
    <property type="entry name" value="Vaccinia Virus protein VP39"/>
    <property type="match status" value="1"/>
</dbReference>
<keyword evidence="1 6" id="KW-0474">Menaquinone biosynthesis</keyword>
<gene>
    <name evidence="6" type="primary">menG</name>
    <name evidence="7" type="ORF">HCN83_11370</name>
</gene>
<evidence type="ECO:0000256" key="1">
    <source>
        <dbReference type="ARBA" id="ARBA00022428"/>
    </source>
</evidence>
<dbReference type="GO" id="GO:0009234">
    <property type="term" value="P:menaquinone biosynthetic process"/>
    <property type="evidence" value="ECO:0007669"/>
    <property type="project" value="UniProtKB-UniRule"/>
</dbReference>
<keyword evidence="4 6" id="KW-0949">S-adenosyl-L-methionine</keyword>
<dbReference type="EMBL" id="JAATHJ010000017">
    <property type="protein sequence ID" value="NJP38183.1"/>
    <property type="molecule type" value="Genomic_DNA"/>
</dbReference>
<comment type="function">
    <text evidence="5 6">Methyltransferase required for the conversion of demethylmenaquinol (DMKH2) to menaquinol (MKH2).</text>
</comment>
<dbReference type="NCBIfam" id="NF001244">
    <property type="entry name" value="PRK00216.1-5"/>
    <property type="match status" value="1"/>
</dbReference>
<keyword evidence="2 6" id="KW-0489">Methyltransferase</keyword>
<evidence type="ECO:0000256" key="4">
    <source>
        <dbReference type="ARBA" id="ARBA00022691"/>
    </source>
</evidence>
<feature type="binding site" evidence="6">
    <location>
        <position position="79"/>
    </location>
    <ligand>
        <name>S-adenosyl-L-methionine</name>
        <dbReference type="ChEBI" id="CHEBI:59789"/>
    </ligand>
</feature>
<dbReference type="SUPFAM" id="SSF53335">
    <property type="entry name" value="S-adenosyl-L-methionine-dependent methyltransferases"/>
    <property type="match status" value="1"/>
</dbReference>
<dbReference type="RefSeq" id="WP_168007421.1">
    <property type="nucleotide sequence ID" value="NZ_JAATHJ010000017.1"/>
</dbReference>
<keyword evidence="3 6" id="KW-0808">Transferase</keyword>
<dbReference type="CDD" id="cd02440">
    <property type="entry name" value="AdoMet_MTases"/>
    <property type="match status" value="1"/>
</dbReference>
<sequence>MTQTKEQKVHDVFQSISGNYDKMNAIISFQLHRSWRRDTDRRMEVFKGARALDLCCGTADWTITLAEAAGPEGHVYGLDFSENMLNIGRQKTSSIPSLELIQGNAMELPFEDETFDFVTIGFGLRNVPDYDTVLSEMHRVLKPGGTAVCLETSQPEKPLVSGAYWIYFSKIMPVFGRLFAGKYEEYSWLQESTRNFPSKQKLKSMFLRAGFSSVDVRSYSGGTAASHFAYKAERGDVHEKA</sequence>
<dbReference type="GO" id="GO:0032259">
    <property type="term" value="P:methylation"/>
    <property type="evidence" value="ECO:0007669"/>
    <property type="project" value="UniProtKB-KW"/>
</dbReference>
<dbReference type="EC" id="2.1.1.163" evidence="6"/>
<proteinExistence type="inferred from homology"/>
<evidence type="ECO:0000313" key="7">
    <source>
        <dbReference type="EMBL" id="NJP38183.1"/>
    </source>
</evidence>